<proteinExistence type="predicted"/>
<name>A0A5P8VVT6_9NOSO</name>
<reference evidence="1 2" key="1">
    <citation type="submission" date="2019-10" db="EMBL/GenBank/DDBJ databases">
        <title>Genomic and transcriptomic insights into the perfect genentic adaptation of a filamentous nitrogen-fixing cyanobacterium to rice fields.</title>
        <authorList>
            <person name="Chen Z."/>
        </authorList>
    </citation>
    <scope>NUCLEOTIDE SEQUENCE [LARGE SCALE GENOMIC DNA]</scope>
    <source>
        <strain evidence="1">CCNUC1</strain>
    </source>
</reference>
<gene>
    <name evidence="1" type="ORF">GXM_01949</name>
</gene>
<sequence length="45" mass="5004">MQICLTTIPAPRLGRILEKLGLVSSSGKISTYQEVLIKKICLQFL</sequence>
<evidence type="ECO:0000313" key="1">
    <source>
        <dbReference type="EMBL" id="QFS44474.1"/>
    </source>
</evidence>
<evidence type="ECO:0000313" key="2">
    <source>
        <dbReference type="Proteomes" id="UP000326678"/>
    </source>
</evidence>
<keyword evidence="2" id="KW-1185">Reference proteome</keyword>
<dbReference type="AlphaFoldDB" id="A0A5P8VVT6"/>
<accession>A0A5P8VVT6</accession>
<dbReference type="KEGG" id="nsh:GXM_01949"/>
<organism evidence="1 2">
    <name type="scientific">Nostoc sphaeroides CCNUC1</name>
    <dbReference type="NCBI Taxonomy" id="2653204"/>
    <lineage>
        <taxon>Bacteria</taxon>
        <taxon>Bacillati</taxon>
        <taxon>Cyanobacteriota</taxon>
        <taxon>Cyanophyceae</taxon>
        <taxon>Nostocales</taxon>
        <taxon>Nostocaceae</taxon>
        <taxon>Nostoc</taxon>
    </lineage>
</organism>
<dbReference type="Proteomes" id="UP000326678">
    <property type="component" value="Chromosome Gxm1"/>
</dbReference>
<dbReference type="EMBL" id="CP045226">
    <property type="protein sequence ID" value="QFS44474.1"/>
    <property type="molecule type" value="Genomic_DNA"/>
</dbReference>
<protein>
    <submittedName>
        <fullName evidence="1">Uncharacterized protein</fullName>
    </submittedName>
</protein>